<reference evidence="1" key="2">
    <citation type="journal article" date="2015" name="Data Brief">
        <title>Shoot transcriptome of the giant reed, Arundo donax.</title>
        <authorList>
            <person name="Barrero R.A."/>
            <person name="Guerrero F.D."/>
            <person name="Moolhuijzen P."/>
            <person name="Goolsby J.A."/>
            <person name="Tidwell J."/>
            <person name="Bellgard S.E."/>
            <person name="Bellgard M.I."/>
        </authorList>
    </citation>
    <scope>NUCLEOTIDE SEQUENCE</scope>
    <source>
        <tissue evidence="1">Shoot tissue taken approximately 20 cm above the soil surface</tissue>
    </source>
</reference>
<dbReference type="EMBL" id="GBRH01207783">
    <property type="protein sequence ID" value="JAD90112.1"/>
    <property type="molecule type" value="Transcribed_RNA"/>
</dbReference>
<sequence length="31" mass="3604">MYTSIQELTSIYPTTTNMLDLTSARLQRNIQ</sequence>
<evidence type="ECO:0000313" key="1">
    <source>
        <dbReference type="EMBL" id="JAD90112.1"/>
    </source>
</evidence>
<dbReference type="AlphaFoldDB" id="A0A0A9E2D1"/>
<protein>
    <submittedName>
        <fullName evidence="1">Uncharacterized protein</fullName>
    </submittedName>
</protein>
<name>A0A0A9E2D1_ARUDO</name>
<reference evidence="1" key="1">
    <citation type="submission" date="2014-09" db="EMBL/GenBank/DDBJ databases">
        <authorList>
            <person name="Magalhaes I.L.F."/>
            <person name="Oliveira U."/>
            <person name="Santos F.R."/>
            <person name="Vidigal T.H.D.A."/>
            <person name="Brescovit A.D."/>
            <person name="Santos A.J."/>
        </authorList>
    </citation>
    <scope>NUCLEOTIDE SEQUENCE</scope>
    <source>
        <tissue evidence="1">Shoot tissue taken approximately 20 cm above the soil surface</tissue>
    </source>
</reference>
<proteinExistence type="predicted"/>
<organism evidence="1">
    <name type="scientific">Arundo donax</name>
    <name type="common">Giant reed</name>
    <name type="synonym">Donax arundinaceus</name>
    <dbReference type="NCBI Taxonomy" id="35708"/>
    <lineage>
        <taxon>Eukaryota</taxon>
        <taxon>Viridiplantae</taxon>
        <taxon>Streptophyta</taxon>
        <taxon>Embryophyta</taxon>
        <taxon>Tracheophyta</taxon>
        <taxon>Spermatophyta</taxon>
        <taxon>Magnoliopsida</taxon>
        <taxon>Liliopsida</taxon>
        <taxon>Poales</taxon>
        <taxon>Poaceae</taxon>
        <taxon>PACMAD clade</taxon>
        <taxon>Arundinoideae</taxon>
        <taxon>Arundineae</taxon>
        <taxon>Arundo</taxon>
    </lineage>
</organism>
<accession>A0A0A9E2D1</accession>